<feature type="compositionally biased region" description="Polar residues" evidence="1">
    <location>
        <begin position="86"/>
        <end position="104"/>
    </location>
</feature>
<organism evidence="3 4">
    <name type="scientific">Rangifer tarandus platyrhynchus</name>
    <name type="common">Svalbard reindeer</name>
    <dbReference type="NCBI Taxonomy" id="3082113"/>
    <lineage>
        <taxon>Eukaryota</taxon>
        <taxon>Metazoa</taxon>
        <taxon>Chordata</taxon>
        <taxon>Craniata</taxon>
        <taxon>Vertebrata</taxon>
        <taxon>Euteleostomi</taxon>
        <taxon>Mammalia</taxon>
        <taxon>Eutheria</taxon>
        <taxon>Laurasiatheria</taxon>
        <taxon>Artiodactyla</taxon>
        <taxon>Ruminantia</taxon>
        <taxon>Pecora</taxon>
        <taxon>Cervidae</taxon>
        <taxon>Odocoileinae</taxon>
        <taxon>Rangifer</taxon>
    </lineage>
</organism>
<evidence type="ECO:0000256" key="1">
    <source>
        <dbReference type="SAM" id="MobiDB-lite"/>
    </source>
</evidence>
<reference evidence="3 4" key="1">
    <citation type="submission" date="2023-04" db="EMBL/GenBank/DDBJ databases">
        <authorList>
            <consortium name="ELIXIR-Norway"/>
        </authorList>
    </citation>
    <scope>NUCLEOTIDE SEQUENCE [LARGE SCALE GENOMIC DNA]</scope>
</reference>
<dbReference type="Proteomes" id="UP001176941">
    <property type="component" value="Chromosome 22"/>
</dbReference>
<evidence type="ECO:0000313" key="2">
    <source>
        <dbReference type="EMBL" id="CAI9164043.1"/>
    </source>
</evidence>
<protein>
    <submittedName>
        <fullName evidence="3">Uncharacterized protein</fullName>
    </submittedName>
</protein>
<feature type="region of interest" description="Disordered" evidence="1">
    <location>
        <begin position="21"/>
        <end position="104"/>
    </location>
</feature>
<proteinExistence type="predicted"/>
<keyword evidence="4" id="KW-1185">Reference proteome</keyword>
<dbReference type="EMBL" id="OX459958">
    <property type="protein sequence ID" value="CAI9164043.1"/>
    <property type="molecule type" value="Genomic_DNA"/>
</dbReference>
<sequence length="104" mass="10973">MSGPMWSVPCVAQKNSYPLQSFAPDVADEGDTPSTSPVEGSEPHPPAREAQCRVQVSMPTEGSAQVGMKGKWGRPAAQTPPRTHPRAQSQPAMGLSTPSSHPEP</sequence>
<name>A0ABN8YR50_RANTA</name>
<evidence type="ECO:0000313" key="4">
    <source>
        <dbReference type="Proteomes" id="UP001176941"/>
    </source>
</evidence>
<dbReference type="EMBL" id="OX459958">
    <property type="protein sequence ID" value="CAI9164048.1"/>
    <property type="molecule type" value="Genomic_DNA"/>
</dbReference>
<accession>A0ABN8YR50</accession>
<gene>
    <name evidence="2" type="ORF">MRATA1EN1_LOCUS13005</name>
    <name evidence="3" type="ORF">MRATA1EN1_LOCUS13010</name>
</gene>
<feature type="compositionally biased region" description="Basic and acidic residues" evidence="1">
    <location>
        <begin position="41"/>
        <end position="51"/>
    </location>
</feature>
<evidence type="ECO:0000313" key="3">
    <source>
        <dbReference type="EMBL" id="CAI9164048.1"/>
    </source>
</evidence>